<feature type="region of interest" description="Disordered" evidence="1">
    <location>
        <begin position="31"/>
        <end position="78"/>
    </location>
</feature>
<name>A0A5D2WK77_GOSMU</name>
<gene>
    <name evidence="2" type="ORF">E1A91_A13G152900v1</name>
</gene>
<dbReference type="EMBL" id="CM017648">
    <property type="protein sequence ID" value="TYJ01431.1"/>
    <property type="molecule type" value="Genomic_DNA"/>
</dbReference>
<evidence type="ECO:0000313" key="2">
    <source>
        <dbReference type="EMBL" id="TYJ01431.1"/>
    </source>
</evidence>
<dbReference type="AlphaFoldDB" id="A0A5D2WK77"/>
<evidence type="ECO:0000313" key="3">
    <source>
        <dbReference type="Proteomes" id="UP000323597"/>
    </source>
</evidence>
<evidence type="ECO:0000256" key="1">
    <source>
        <dbReference type="SAM" id="MobiDB-lite"/>
    </source>
</evidence>
<protein>
    <submittedName>
        <fullName evidence="2">Uncharacterized protein</fullName>
    </submittedName>
</protein>
<reference evidence="2 3" key="1">
    <citation type="submission" date="2019-07" db="EMBL/GenBank/DDBJ databases">
        <title>WGS assembly of Gossypium mustelinum.</title>
        <authorList>
            <person name="Chen Z.J."/>
            <person name="Sreedasyam A."/>
            <person name="Ando A."/>
            <person name="Song Q."/>
            <person name="De L."/>
            <person name="Hulse-Kemp A."/>
            <person name="Ding M."/>
            <person name="Ye W."/>
            <person name="Kirkbride R."/>
            <person name="Jenkins J."/>
            <person name="Plott C."/>
            <person name="Lovell J."/>
            <person name="Lin Y.-M."/>
            <person name="Vaughn R."/>
            <person name="Liu B."/>
            <person name="Li W."/>
            <person name="Simpson S."/>
            <person name="Scheffler B."/>
            <person name="Saski C."/>
            <person name="Grover C."/>
            <person name="Hu G."/>
            <person name="Conover J."/>
            <person name="Carlson J."/>
            <person name="Shu S."/>
            <person name="Boston L."/>
            <person name="Williams M."/>
            <person name="Peterson D."/>
            <person name="Mcgee K."/>
            <person name="Jones D."/>
            <person name="Wendel J."/>
            <person name="Stelly D."/>
            <person name="Grimwood J."/>
            <person name="Schmutz J."/>
        </authorList>
    </citation>
    <scope>NUCLEOTIDE SEQUENCE [LARGE SCALE GENOMIC DNA]</scope>
    <source>
        <strain evidence="2">1408120.09</strain>
    </source>
</reference>
<accession>A0A5D2WK77</accession>
<proteinExistence type="predicted"/>
<keyword evidence="3" id="KW-1185">Reference proteome</keyword>
<dbReference type="Proteomes" id="UP000323597">
    <property type="component" value="Chromosome A13"/>
</dbReference>
<organism evidence="2 3">
    <name type="scientific">Gossypium mustelinum</name>
    <name type="common">Cotton</name>
    <name type="synonym">Gossypium caicoense</name>
    <dbReference type="NCBI Taxonomy" id="34275"/>
    <lineage>
        <taxon>Eukaryota</taxon>
        <taxon>Viridiplantae</taxon>
        <taxon>Streptophyta</taxon>
        <taxon>Embryophyta</taxon>
        <taxon>Tracheophyta</taxon>
        <taxon>Spermatophyta</taxon>
        <taxon>Magnoliopsida</taxon>
        <taxon>eudicotyledons</taxon>
        <taxon>Gunneridae</taxon>
        <taxon>Pentapetalae</taxon>
        <taxon>rosids</taxon>
        <taxon>malvids</taxon>
        <taxon>Malvales</taxon>
        <taxon>Malvaceae</taxon>
        <taxon>Malvoideae</taxon>
        <taxon>Gossypium</taxon>
    </lineage>
</organism>
<sequence length="119" mass="13373">MCDARQHIRARTGNNPRERGNLECFYRLKRGKKKGRRGREGDDAHGTDFGVHRRSTPPPLPPPRHQSETPQNTGTGCTEAWRGQSTKVLGCLSLFWALGHCVGPGRIWPITNYNIISLL</sequence>